<dbReference type="InterPro" id="IPR006206">
    <property type="entry name" value="Mevalonate/galactokinase"/>
</dbReference>
<evidence type="ECO:0000256" key="7">
    <source>
        <dbReference type="ARBA" id="ARBA00022840"/>
    </source>
</evidence>
<keyword evidence="6 11" id="KW-0418">Kinase</keyword>
<comment type="caution">
    <text evidence="16">The sequence shown here is derived from an EMBL/GenBank/DDBJ whole genome shotgun (WGS) entry which is preliminary data.</text>
</comment>
<comment type="subcellular location">
    <subcellularLocation>
        <location evidence="11">Cytoplasm</location>
    </subcellularLocation>
</comment>
<dbReference type="GO" id="GO:0005829">
    <property type="term" value="C:cytosol"/>
    <property type="evidence" value="ECO:0007669"/>
    <property type="project" value="TreeGrafter"/>
</dbReference>
<feature type="binding site" evidence="11">
    <location>
        <begin position="36"/>
        <end position="39"/>
    </location>
    <ligand>
        <name>substrate</name>
    </ligand>
</feature>
<dbReference type="PANTHER" id="PTHR10457">
    <property type="entry name" value="MEVALONATE KINASE/GALACTOKINASE"/>
    <property type="match status" value="1"/>
</dbReference>
<dbReference type="GO" id="GO:0006012">
    <property type="term" value="P:galactose metabolic process"/>
    <property type="evidence" value="ECO:0007669"/>
    <property type="project" value="UniProtKB-UniRule"/>
</dbReference>
<dbReference type="PRINTS" id="PR00959">
    <property type="entry name" value="MEVGALKINASE"/>
</dbReference>
<keyword evidence="10 11" id="KW-0119">Carbohydrate metabolism</keyword>
<evidence type="ECO:0000259" key="14">
    <source>
        <dbReference type="Pfam" id="PF08544"/>
    </source>
</evidence>
<dbReference type="STRING" id="1797291.A2V47_00455"/>
<evidence type="ECO:0000256" key="9">
    <source>
        <dbReference type="ARBA" id="ARBA00023144"/>
    </source>
</evidence>
<dbReference type="FunFam" id="3.30.70.890:FF:000001">
    <property type="entry name" value="Galactokinase"/>
    <property type="match status" value="1"/>
</dbReference>
<feature type="domain" description="Galactokinase N-terminal" evidence="15">
    <location>
        <begin position="11"/>
        <end position="57"/>
    </location>
</feature>
<feature type="domain" description="GHMP kinase C-terminal" evidence="14">
    <location>
        <begin position="287"/>
        <end position="361"/>
    </location>
</feature>
<keyword evidence="7 11" id="KW-0067">ATP-binding</keyword>
<keyword evidence="5 11" id="KW-0547">Nucleotide-binding</keyword>
<dbReference type="PROSITE" id="PS00106">
    <property type="entry name" value="GALACTOKINASE"/>
    <property type="match status" value="1"/>
</dbReference>
<dbReference type="InterPro" id="IPR013750">
    <property type="entry name" value="GHMP_kinase_C_dom"/>
</dbReference>
<evidence type="ECO:0000256" key="11">
    <source>
        <dbReference type="HAMAP-Rule" id="MF_00246"/>
    </source>
</evidence>
<keyword evidence="4 11" id="KW-0479">Metal-binding</keyword>
<dbReference type="EMBL" id="MEYH01000102">
    <property type="protein sequence ID" value="OGD13747.1"/>
    <property type="molecule type" value="Genomic_DNA"/>
</dbReference>
<feature type="site" description="Transition state stabilizer" evidence="11">
    <location>
        <position position="30"/>
    </location>
</feature>
<dbReference type="Pfam" id="PF10509">
    <property type="entry name" value="GalKase_gal_bdg"/>
    <property type="match status" value="1"/>
</dbReference>
<dbReference type="SUPFAM" id="SSF54211">
    <property type="entry name" value="Ribosomal protein S5 domain 2-like"/>
    <property type="match status" value="1"/>
</dbReference>
<dbReference type="PANTHER" id="PTHR10457:SF7">
    <property type="entry name" value="GALACTOKINASE-RELATED"/>
    <property type="match status" value="1"/>
</dbReference>
<comment type="pathway">
    <text evidence="11">Carbohydrate metabolism; galactose metabolism.</text>
</comment>
<keyword evidence="2 11" id="KW-0963">Cytoplasm</keyword>
<evidence type="ECO:0000256" key="12">
    <source>
        <dbReference type="NCBIfam" id="TIGR00131"/>
    </source>
</evidence>
<evidence type="ECO:0000256" key="3">
    <source>
        <dbReference type="ARBA" id="ARBA00022679"/>
    </source>
</evidence>
<comment type="function">
    <text evidence="11">Catalyzes the transfer of the gamma-phosphate of ATP to D-galactose to form alpha-D-galactose-1-phosphate (Gal-1-P).</text>
</comment>
<dbReference type="InterPro" id="IPR036554">
    <property type="entry name" value="GHMP_kinase_C_sf"/>
</dbReference>
<accession>A0A1F5A7C2</accession>
<dbReference type="NCBIfam" id="TIGR00131">
    <property type="entry name" value="gal_kin"/>
    <property type="match status" value="1"/>
</dbReference>
<dbReference type="FunFam" id="3.30.230.10:FF:000017">
    <property type="entry name" value="Galactokinase"/>
    <property type="match status" value="1"/>
</dbReference>
<evidence type="ECO:0000256" key="2">
    <source>
        <dbReference type="ARBA" id="ARBA00022490"/>
    </source>
</evidence>
<evidence type="ECO:0000313" key="16">
    <source>
        <dbReference type="EMBL" id="OGD13747.1"/>
    </source>
</evidence>
<keyword evidence="3 11" id="KW-0808">Transferase</keyword>
<dbReference type="InterPro" id="IPR000705">
    <property type="entry name" value="Galactokinase"/>
</dbReference>
<feature type="active site" description="Proton acceptor" evidence="11">
    <location>
        <position position="174"/>
    </location>
</feature>
<dbReference type="Proteomes" id="UP000177701">
    <property type="component" value="Unassembled WGS sequence"/>
</dbReference>
<proteinExistence type="inferred from homology"/>
<evidence type="ECO:0000259" key="15">
    <source>
        <dbReference type="Pfam" id="PF10509"/>
    </source>
</evidence>
<comment type="caution">
    <text evidence="11">Lacks conserved residue(s) required for the propagation of feature annotation.</text>
</comment>
<dbReference type="InterPro" id="IPR022963">
    <property type="entry name" value="Galactokinase_bac"/>
</dbReference>
<feature type="binding site" evidence="11">
    <location>
        <position position="224"/>
    </location>
    <ligand>
        <name>substrate</name>
    </ligand>
</feature>
<dbReference type="GO" id="GO:0004335">
    <property type="term" value="F:galactokinase activity"/>
    <property type="evidence" value="ECO:0007669"/>
    <property type="project" value="UniProtKB-UniRule"/>
</dbReference>
<protein>
    <recommendedName>
        <fullName evidence="11 12">Galactokinase</fullName>
        <ecNumber evidence="11 12">2.7.1.6</ecNumber>
    </recommendedName>
    <alternativeName>
        <fullName evidence="11">Galactose kinase</fullName>
    </alternativeName>
</protein>
<evidence type="ECO:0000256" key="8">
    <source>
        <dbReference type="ARBA" id="ARBA00022842"/>
    </source>
</evidence>
<dbReference type="Gene3D" id="3.30.70.890">
    <property type="entry name" value="GHMP kinase, C-terminal domain"/>
    <property type="match status" value="1"/>
</dbReference>
<dbReference type="InterPro" id="IPR019741">
    <property type="entry name" value="Galactokinase_CS"/>
</dbReference>
<dbReference type="GO" id="GO:0000287">
    <property type="term" value="F:magnesium ion binding"/>
    <property type="evidence" value="ECO:0007669"/>
    <property type="project" value="UniProtKB-UniRule"/>
</dbReference>
<dbReference type="NCBIfam" id="NF003705">
    <property type="entry name" value="PRK05322.1"/>
    <property type="match status" value="1"/>
</dbReference>
<gene>
    <name evidence="11" type="primary">galK</name>
    <name evidence="16" type="ORF">A2V47_00455</name>
</gene>
<evidence type="ECO:0000256" key="4">
    <source>
        <dbReference type="ARBA" id="ARBA00022723"/>
    </source>
</evidence>
<name>A0A1F5A7C2_9BACT</name>
<evidence type="ECO:0000259" key="13">
    <source>
        <dbReference type="Pfam" id="PF00288"/>
    </source>
</evidence>
<dbReference type="HAMAP" id="MF_00246">
    <property type="entry name" value="Galactokinase"/>
    <property type="match status" value="1"/>
</dbReference>
<dbReference type="PRINTS" id="PR00473">
    <property type="entry name" value="GALCTOKINASE"/>
</dbReference>
<comment type="catalytic activity">
    <reaction evidence="11">
        <text>alpha-D-galactose + ATP = alpha-D-galactose 1-phosphate + ADP + H(+)</text>
        <dbReference type="Rhea" id="RHEA:13553"/>
        <dbReference type="ChEBI" id="CHEBI:15378"/>
        <dbReference type="ChEBI" id="CHEBI:28061"/>
        <dbReference type="ChEBI" id="CHEBI:30616"/>
        <dbReference type="ChEBI" id="CHEBI:58336"/>
        <dbReference type="ChEBI" id="CHEBI:456216"/>
        <dbReference type="EC" id="2.7.1.6"/>
    </reaction>
</comment>
<feature type="domain" description="GHMP kinase N-terminal" evidence="13">
    <location>
        <begin position="94"/>
        <end position="181"/>
    </location>
</feature>
<dbReference type="SUPFAM" id="SSF55060">
    <property type="entry name" value="GHMP Kinase, C-terminal domain"/>
    <property type="match status" value="1"/>
</dbReference>
<evidence type="ECO:0000313" key="17">
    <source>
        <dbReference type="Proteomes" id="UP000177701"/>
    </source>
</evidence>
<feature type="binding site" evidence="11">
    <location>
        <position position="162"/>
    </location>
    <ligand>
        <name>Mg(2+)</name>
        <dbReference type="ChEBI" id="CHEBI:18420"/>
    </ligand>
</feature>
<dbReference type="AlphaFoldDB" id="A0A1F5A7C2"/>
<dbReference type="PIRSF" id="PIRSF000530">
    <property type="entry name" value="Galactokinase"/>
    <property type="match status" value="1"/>
</dbReference>
<dbReference type="Pfam" id="PF00288">
    <property type="entry name" value="GHMP_kinases_N"/>
    <property type="match status" value="1"/>
</dbReference>
<dbReference type="Gene3D" id="3.30.230.10">
    <property type="match status" value="1"/>
</dbReference>
<evidence type="ECO:0000256" key="5">
    <source>
        <dbReference type="ARBA" id="ARBA00022741"/>
    </source>
</evidence>
<dbReference type="GO" id="GO:0005524">
    <property type="term" value="F:ATP binding"/>
    <property type="evidence" value="ECO:0007669"/>
    <property type="project" value="UniProtKB-UniRule"/>
</dbReference>
<dbReference type="InterPro" id="IPR019539">
    <property type="entry name" value="GalKase_N"/>
</dbReference>
<evidence type="ECO:0000256" key="1">
    <source>
        <dbReference type="ARBA" id="ARBA00006566"/>
    </source>
</evidence>
<dbReference type="EC" id="2.7.1.6" evidence="11 12"/>
<dbReference type="InterPro" id="IPR006204">
    <property type="entry name" value="GHMP_kinase_N_dom"/>
</dbReference>
<evidence type="ECO:0000256" key="6">
    <source>
        <dbReference type="ARBA" id="ARBA00022777"/>
    </source>
</evidence>
<feature type="binding site" evidence="11">
    <location>
        <position position="130"/>
    </location>
    <ligand>
        <name>Mg(2+)</name>
        <dbReference type="ChEBI" id="CHEBI:18420"/>
    </ligand>
</feature>
<keyword evidence="9 11" id="KW-0299">Galactose metabolism</keyword>
<organism evidence="16 17">
    <name type="scientific">Candidatus Sediminicultor quintus</name>
    <dbReference type="NCBI Taxonomy" id="1797291"/>
    <lineage>
        <taxon>Bacteria</taxon>
        <taxon>Pseudomonadati</taxon>
        <taxon>Atribacterota</taxon>
        <taxon>Candidatus Phoenicimicrobiia</taxon>
        <taxon>Candidatus Pheonicimicrobiales</taxon>
        <taxon>Candidatus Phoenicimicrobiaceae</taxon>
        <taxon>Candidatus Sediminicultor</taxon>
    </lineage>
</organism>
<dbReference type="UniPathway" id="UPA00214"/>
<dbReference type="InterPro" id="IPR014721">
    <property type="entry name" value="Ribsml_uS5_D2-typ_fold_subgr"/>
</dbReference>
<dbReference type="InterPro" id="IPR020568">
    <property type="entry name" value="Ribosomal_Su5_D2-typ_SF"/>
</dbReference>
<comment type="similarity">
    <text evidence="1 11">Belongs to the GHMP kinase family. GalK subfamily.</text>
</comment>
<sequence length="392" mass="44331">MQDLNKLWKIFNQKFTDTGLIKGAFSAPGRVNLIGEHTDYNEGFVLPIAIEKKIIMLGQLRRDRLVQVCDLGYKAETKFSLDNLYPDKKDTWANYLMGVVDEIQKAGYPLQGANLIFTSNIPQRAGLSSSAALEVVTALTMAKLNLLEIEPVKMACLCRRAENNFVGVACGIMDQYISCLGQKNYALFIDCRSNDYEPVPFKNHNYQIVICNSKVQRGLVNSEYNKRKEECKMAAEFFNHKLKREIRALRDVTIDEYKKYQRQLPEVIARRARHVILENYRVQTGVQALRMGNYPAFGQLMIESHKSLKDDYEVSCAELDLLVDLALEQEGVLGARMTGAGFGGCTVNLLKREYVDAFEKTIKQGYKKIAGIIPDIYVTQPAEGAKVLELRG</sequence>
<reference evidence="16 17" key="1">
    <citation type="journal article" date="2016" name="Nat. Commun.">
        <title>Thousands of microbial genomes shed light on interconnected biogeochemical processes in an aquifer system.</title>
        <authorList>
            <person name="Anantharaman K."/>
            <person name="Brown C.T."/>
            <person name="Hug L.A."/>
            <person name="Sharon I."/>
            <person name="Castelle C.J."/>
            <person name="Probst A.J."/>
            <person name="Thomas B.C."/>
            <person name="Singh A."/>
            <person name="Wilkins M.J."/>
            <person name="Karaoz U."/>
            <person name="Brodie E.L."/>
            <person name="Williams K.H."/>
            <person name="Hubbard S.S."/>
            <person name="Banfield J.F."/>
        </authorList>
    </citation>
    <scope>NUCLEOTIDE SEQUENCE [LARGE SCALE GENOMIC DNA]</scope>
</reference>
<dbReference type="Pfam" id="PF08544">
    <property type="entry name" value="GHMP_kinases_C"/>
    <property type="match status" value="1"/>
</dbReference>
<keyword evidence="8 11" id="KW-0460">Magnesium</keyword>
<evidence type="ECO:0000256" key="10">
    <source>
        <dbReference type="ARBA" id="ARBA00023277"/>
    </source>
</evidence>